<feature type="transmembrane region" description="Helical" evidence="6">
    <location>
        <begin position="181"/>
        <end position="204"/>
    </location>
</feature>
<feature type="transmembrane region" description="Helical" evidence="6">
    <location>
        <begin position="248"/>
        <end position="267"/>
    </location>
</feature>
<feature type="transmembrane region" description="Helical" evidence="6">
    <location>
        <begin position="141"/>
        <end position="169"/>
    </location>
</feature>
<dbReference type="RefSeq" id="WP_124028667.1">
    <property type="nucleotide sequence ID" value="NZ_JBHRSN010000007.1"/>
</dbReference>
<evidence type="ECO:0000256" key="5">
    <source>
        <dbReference type="ARBA" id="ARBA00023136"/>
    </source>
</evidence>
<organism evidence="7 8">
    <name type="scientific">Alteromonas sediminis</name>
    <dbReference type="NCBI Taxonomy" id="2259342"/>
    <lineage>
        <taxon>Bacteria</taxon>
        <taxon>Pseudomonadati</taxon>
        <taxon>Pseudomonadota</taxon>
        <taxon>Gammaproteobacteria</taxon>
        <taxon>Alteromonadales</taxon>
        <taxon>Alteromonadaceae</taxon>
        <taxon>Alteromonas/Salinimonas group</taxon>
        <taxon>Alteromonas</taxon>
    </lineage>
</organism>
<keyword evidence="5 6" id="KW-0472">Membrane</keyword>
<dbReference type="PANTHER" id="PTHR43483">
    <property type="entry name" value="MEMBRANE TRANSPORTER PROTEIN HI_0806-RELATED"/>
    <property type="match status" value="1"/>
</dbReference>
<dbReference type="PANTHER" id="PTHR43483:SF3">
    <property type="entry name" value="MEMBRANE TRANSPORTER PROTEIN HI_0806-RELATED"/>
    <property type="match status" value="1"/>
</dbReference>
<comment type="similarity">
    <text evidence="2 6">Belongs to the 4-toluene sulfonate uptake permease (TSUP) (TC 2.A.102) family.</text>
</comment>
<sequence>MDPIILLVIACLLTGIAVGWLAGLLGIGGGLIVVPVLVWLFIEKLDIALSLAMPMAIATSLSTIVFTGFSSARAHYQLGNLDRSLIIFCGSGVALGAVFGAIVASKMSGEVLSYIFAGLVLLVALYMLFGKIRHRDHQPGSALLSAIGTGAGGLSALMGIGGGAILVPWLSWFGVPIRKAIGCASACGLVVAIFGAAGFIYTGLTLTTRPDFSVGYIYWPATISIAATSVMFAPMGAKFGQKLDTAKLKKIFAVFLILVSIRMIWGIS</sequence>
<evidence type="ECO:0000256" key="2">
    <source>
        <dbReference type="ARBA" id="ARBA00009142"/>
    </source>
</evidence>
<evidence type="ECO:0000256" key="4">
    <source>
        <dbReference type="ARBA" id="ARBA00022989"/>
    </source>
</evidence>
<feature type="transmembrane region" description="Helical" evidence="6">
    <location>
        <begin position="51"/>
        <end position="72"/>
    </location>
</feature>
<feature type="transmembrane region" description="Helical" evidence="6">
    <location>
        <begin position="216"/>
        <end position="236"/>
    </location>
</feature>
<dbReference type="InterPro" id="IPR002781">
    <property type="entry name" value="TM_pro_TauE-like"/>
</dbReference>
<proteinExistence type="inferred from homology"/>
<keyword evidence="8" id="KW-1185">Reference proteome</keyword>
<evidence type="ECO:0000256" key="1">
    <source>
        <dbReference type="ARBA" id="ARBA00004141"/>
    </source>
</evidence>
<keyword evidence="3 6" id="KW-0812">Transmembrane</keyword>
<feature type="transmembrane region" description="Helical" evidence="6">
    <location>
        <begin position="6"/>
        <end position="39"/>
    </location>
</feature>
<reference evidence="7 8" key="1">
    <citation type="submission" date="2018-11" db="EMBL/GenBank/DDBJ databases">
        <authorList>
            <person name="Ye M.-Q."/>
            <person name="Du Z.-J."/>
        </authorList>
    </citation>
    <scope>NUCLEOTIDE SEQUENCE [LARGE SCALE GENOMIC DNA]</scope>
    <source>
        <strain evidence="7 8">U0105</strain>
    </source>
</reference>
<dbReference type="Proteomes" id="UP000275281">
    <property type="component" value="Unassembled WGS sequence"/>
</dbReference>
<dbReference type="GO" id="GO:0005886">
    <property type="term" value="C:plasma membrane"/>
    <property type="evidence" value="ECO:0007669"/>
    <property type="project" value="UniProtKB-SubCell"/>
</dbReference>
<dbReference type="EMBL" id="RPOK01000004">
    <property type="protein sequence ID" value="RPJ66036.1"/>
    <property type="molecule type" value="Genomic_DNA"/>
</dbReference>
<keyword evidence="4 6" id="KW-1133">Transmembrane helix</keyword>
<feature type="transmembrane region" description="Helical" evidence="6">
    <location>
        <begin position="111"/>
        <end position="129"/>
    </location>
</feature>
<evidence type="ECO:0000256" key="3">
    <source>
        <dbReference type="ARBA" id="ARBA00022692"/>
    </source>
</evidence>
<evidence type="ECO:0000256" key="6">
    <source>
        <dbReference type="RuleBase" id="RU363041"/>
    </source>
</evidence>
<accession>A0A3N5Y0K1</accession>
<comment type="caution">
    <text evidence="7">The sequence shown here is derived from an EMBL/GenBank/DDBJ whole genome shotgun (WGS) entry which is preliminary data.</text>
</comment>
<feature type="transmembrane region" description="Helical" evidence="6">
    <location>
        <begin position="84"/>
        <end position="104"/>
    </location>
</feature>
<dbReference type="OrthoDB" id="457670at2"/>
<evidence type="ECO:0000313" key="7">
    <source>
        <dbReference type="EMBL" id="RPJ66036.1"/>
    </source>
</evidence>
<evidence type="ECO:0000313" key="8">
    <source>
        <dbReference type="Proteomes" id="UP000275281"/>
    </source>
</evidence>
<name>A0A3N5Y0K1_9ALTE</name>
<comment type="subcellular location">
    <subcellularLocation>
        <location evidence="6">Cell membrane</location>
        <topology evidence="6">Multi-pass membrane protein</topology>
    </subcellularLocation>
    <subcellularLocation>
        <location evidence="1">Membrane</location>
        <topology evidence="1">Multi-pass membrane protein</topology>
    </subcellularLocation>
</comment>
<dbReference type="AlphaFoldDB" id="A0A3N5Y0K1"/>
<keyword evidence="6" id="KW-1003">Cell membrane</keyword>
<protein>
    <recommendedName>
        <fullName evidence="6">Probable membrane transporter protein</fullName>
    </recommendedName>
</protein>
<gene>
    <name evidence="7" type="ORF">DRW07_14630</name>
</gene>
<dbReference type="Pfam" id="PF01925">
    <property type="entry name" value="TauE"/>
    <property type="match status" value="1"/>
</dbReference>